<evidence type="ECO:0000313" key="2">
    <source>
        <dbReference type="EMBL" id="EIM23788.1"/>
    </source>
</evidence>
<organism evidence="2 3">
    <name type="scientific">Wallemia mellicola (strain ATCC MYA-4683 / CBS 633.66)</name>
    <name type="common">Wallemia sebi (CBS 633.66)</name>
    <dbReference type="NCBI Taxonomy" id="671144"/>
    <lineage>
        <taxon>Eukaryota</taxon>
        <taxon>Fungi</taxon>
        <taxon>Dikarya</taxon>
        <taxon>Basidiomycota</taxon>
        <taxon>Wallemiomycotina</taxon>
        <taxon>Wallemiomycetes</taxon>
        <taxon>Wallemiales</taxon>
        <taxon>Wallemiaceae</taxon>
        <taxon>Wallemia</taxon>
    </lineage>
</organism>
<dbReference type="KEGG" id="wse:WALSEDRAFT_59412"/>
<proteinExistence type="predicted"/>
<protein>
    <recommendedName>
        <fullName evidence="4">DUF1365-domain-containing protein</fullName>
    </recommendedName>
</protein>
<dbReference type="AlphaFoldDB" id="I4YIJ6"/>
<evidence type="ECO:0008006" key="4">
    <source>
        <dbReference type="Google" id="ProtNLM"/>
    </source>
</evidence>
<keyword evidence="1" id="KW-0732">Signal</keyword>
<dbReference type="OMA" id="FRESRRM"/>
<dbReference type="HOGENOM" id="CLU_533405_0_0_1"/>
<reference evidence="2 3" key="1">
    <citation type="journal article" date="2012" name="Fungal Genet. Biol.">
        <title>The genome of the xerotolerant mold Wallemia sebi reveals adaptations to osmotic stress and suggests cryptic sexual reproduction.</title>
        <authorList>
            <person name="Padamsee M."/>
            <person name="Kumar T.K.A."/>
            <person name="Riley R."/>
            <person name="Binder M."/>
            <person name="Boyd A."/>
            <person name="Calvo A.M."/>
            <person name="Furukawa K."/>
            <person name="Hesse C."/>
            <person name="Hohmann S."/>
            <person name="James T.Y."/>
            <person name="LaButti K."/>
            <person name="Lapidus A."/>
            <person name="Lindquist E."/>
            <person name="Lucas S."/>
            <person name="Miller K."/>
            <person name="Shantappa S."/>
            <person name="Grigoriev I.V."/>
            <person name="Hibbett D.S."/>
            <person name="McLaughlin D.J."/>
            <person name="Spatafora J.W."/>
            <person name="Aime M.C."/>
        </authorList>
    </citation>
    <scope>NUCLEOTIDE SEQUENCE [LARGE SCALE GENOMIC DNA]</scope>
    <source>
        <strain evidence="3">ATCC MYA-4683 / CBS 633.66</strain>
    </source>
</reference>
<accession>I4YIJ6</accession>
<dbReference type="PANTHER" id="PTHR33973:SF4">
    <property type="entry name" value="OS07G0153300 PROTEIN"/>
    <property type="match status" value="1"/>
</dbReference>
<dbReference type="GeneID" id="18473339"/>
<dbReference type="PANTHER" id="PTHR33973">
    <property type="entry name" value="OS07G0153300 PROTEIN"/>
    <property type="match status" value="1"/>
</dbReference>
<dbReference type="EMBL" id="JH668224">
    <property type="protein sequence ID" value="EIM23788.1"/>
    <property type="molecule type" value="Genomic_DNA"/>
</dbReference>
<dbReference type="InParanoid" id="I4YIJ6"/>
<feature type="signal peptide" evidence="1">
    <location>
        <begin position="1"/>
        <end position="17"/>
    </location>
</feature>
<dbReference type="eggNOG" id="ENOG502S3VD">
    <property type="taxonomic scope" value="Eukaryota"/>
</dbReference>
<sequence>MIETMAILLSLLAVTSFFLDFSPMQKAYYVHYRAPHRRMHPFKGTFEPRFYHSLIKLSKESNAGRLLRESSNRFSTLFRIVPTDYLTNQYSKNMSIYDNLIQTLKDRGFDTGKRAKTIYFSTLPLVFLEGSSINNISHYYCYNDKDEIEIVLWEVHNSSGDRHIYILDHRSDQVSRKSISSEYTYCATVPRSFYISAVDNRKGFYRFSYTLPIHKTEEGTKEIQSPRSKVTLFDERMQALTTTRLIPESEPIPITFQSTIAMIFKRPLQDLSILLTLLRQVYFITIVQKVRINRNVPQGITLNRKHGMPTQSSNEAGVLGWTDEDMLASHARRVFEKALARALNESHRDLKVVIKYTDKHIPGTHLETPESKTELTLLVRSWEFYKQIIVAPNADYIYNVLMERCEDLVRASDGRRFYELLRDLKTDSHSWMYTRIREWFVKLTCIKDSENNSKVNFSLSVNKNYLDDSWKTIFVAFCIFLEYKVLQLFYLIVGITPAETQVPWRPIKRLQ</sequence>
<dbReference type="Proteomes" id="UP000005242">
    <property type="component" value="Unassembled WGS sequence"/>
</dbReference>
<gene>
    <name evidence="2" type="ORF">WALSEDRAFT_59412</name>
</gene>
<dbReference type="OrthoDB" id="3340520at2759"/>
<evidence type="ECO:0000313" key="3">
    <source>
        <dbReference type="Proteomes" id="UP000005242"/>
    </source>
</evidence>
<keyword evidence="3" id="KW-1185">Reference proteome</keyword>
<evidence type="ECO:0000256" key="1">
    <source>
        <dbReference type="SAM" id="SignalP"/>
    </source>
</evidence>
<dbReference type="Pfam" id="PF07103">
    <property type="entry name" value="DUF1365"/>
    <property type="match status" value="1"/>
</dbReference>
<feature type="chain" id="PRO_5003698198" description="DUF1365-domain-containing protein" evidence="1">
    <location>
        <begin position="18"/>
        <end position="511"/>
    </location>
</feature>
<dbReference type="InterPro" id="IPR010775">
    <property type="entry name" value="DUF1365"/>
</dbReference>
<dbReference type="RefSeq" id="XP_006956451.1">
    <property type="nucleotide sequence ID" value="XM_006956389.1"/>
</dbReference>
<name>I4YIJ6_WALMC</name>